<dbReference type="CDD" id="cd00038">
    <property type="entry name" value="CAP_ED"/>
    <property type="match status" value="1"/>
</dbReference>
<dbReference type="PANTHER" id="PTHR45743:SF2">
    <property type="entry name" value="POTASSIUM CHANNEL AKT1"/>
    <property type="match status" value="1"/>
</dbReference>
<feature type="repeat" description="ANK" evidence="8">
    <location>
        <begin position="763"/>
        <end position="795"/>
    </location>
</feature>
<comment type="subcellular location">
    <subcellularLocation>
        <location evidence="1">Membrane</location>
        <topology evidence="1">Multi-pass membrane protein</topology>
    </subcellularLocation>
</comment>
<dbReference type="PANTHER" id="PTHR45743">
    <property type="entry name" value="POTASSIUM CHANNEL AKT1"/>
    <property type="match status" value="1"/>
</dbReference>
<dbReference type="Gene3D" id="1.10.287.70">
    <property type="match status" value="1"/>
</dbReference>
<feature type="compositionally biased region" description="Low complexity" evidence="9">
    <location>
        <begin position="570"/>
        <end position="579"/>
    </location>
</feature>
<keyword evidence="6" id="KW-0406">Ion transport</keyword>
<feature type="domain" description="Cyclic nucleotide-binding" evidence="11">
    <location>
        <begin position="490"/>
        <end position="621"/>
    </location>
</feature>
<dbReference type="InterPro" id="IPR045319">
    <property type="entry name" value="KAT/AKT"/>
</dbReference>
<keyword evidence="4 10" id="KW-0812">Transmembrane</keyword>
<gene>
    <name evidence="12" type="ORF">ACHAW5_006119</name>
</gene>
<dbReference type="InterPro" id="IPR002110">
    <property type="entry name" value="Ankyrin_rpt"/>
</dbReference>
<feature type="transmembrane region" description="Helical" evidence="10">
    <location>
        <begin position="241"/>
        <end position="261"/>
    </location>
</feature>
<dbReference type="SUPFAM" id="SSF48403">
    <property type="entry name" value="Ankyrin repeat"/>
    <property type="match status" value="1"/>
</dbReference>
<sequence>MAALAIAGRPQPNTAAAHAAEEDRSALRPPAWPTTTSPSLKDDGDDEEARAMMLAPRGAGREVVDAGGEKAMAEEAVDPHSQDRRRGLEGRNNILTNRTGIKLDTADSTNKAEDKAKHVLLEIMSTMPARRLTTVNTESDRMQMKEEASTSGLPVIFPWTNAYRSWWCFTVFAAAFTAFLETFQIAFSSGWSPTSGNAIVDYIMIAVFSIDIGVNFNLAYYNERSKLVYGRRDIARNYMKFWFWIDFVGVFPFYIVALAITGKVNSADTISYQDPLNLLRLFKLVRLVRLHRVITFFAIIKYSQKISFVAYTLIRNFSASLFWCHLWACIMYFIARQYSFDPENTWIGSSNSDLSNFERYALSLYWSVVTFSTTGYGDWSPVNSVEQIFCIIYLMLNVVIMAWMIGSITLLIVKGDKQTGLYRDTLQVLYKFSALHGFDHKLTKRLKTQLKLSFSNRDIADEQVLRFLPAAVRRKILRRLYMPSLLSTRLMKGTRQQFVDSFLSHCSVETFSPGEELLHRGFISSDLYLLIDGTVEVSQSTDDGCLIEDEDFSTTRFSRIQPTLEETSDETGSSSGISLRGNSDKKTGDFLNELESPESDTIRTKTACKVLVMSRSNYKDIAADHPGSAGVVLRNLLSKFGDLRKSLQQMKSFAKDVRRLVSWSTDVEDAQDEVHAEKTVTAIRELIEMHIHKQKDEHTTWFCFAASRGDTATISTMCDQGFDPNSSDYDKRTALMVASMKGNIGVVEKLLGYHANPNLIDVHGNSALFEATKNNHEDVAEILLKHGGELSMSESLAATILCQAVYDGDIPMLKRLLNANIQVNACDYDKRTAAHIAASEGNSVAFKLLVEAGADVSLEDRWGNTVRSEAEKGKSGQVLAHLDSLSEASAENVAGS</sequence>
<evidence type="ECO:0000256" key="5">
    <source>
        <dbReference type="ARBA" id="ARBA00022989"/>
    </source>
</evidence>
<dbReference type="InterPro" id="IPR005821">
    <property type="entry name" value="Ion_trans_dom"/>
</dbReference>
<organism evidence="12 13">
    <name type="scientific">Stephanodiscus triporus</name>
    <dbReference type="NCBI Taxonomy" id="2934178"/>
    <lineage>
        <taxon>Eukaryota</taxon>
        <taxon>Sar</taxon>
        <taxon>Stramenopiles</taxon>
        <taxon>Ochrophyta</taxon>
        <taxon>Bacillariophyta</taxon>
        <taxon>Coscinodiscophyceae</taxon>
        <taxon>Thalassiosirophycidae</taxon>
        <taxon>Stephanodiscales</taxon>
        <taxon>Stephanodiscaceae</taxon>
        <taxon>Stephanodiscus</taxon>
    </lineage>
</organism>
<comment type="similarity">
    <text evidence="2">Belongs to the potassium channel family. Plant (TC 1.A.1.4) subfamily.</text>
</comment>
<keyword evidence="5 10" id="KW-1133">Transmembrane helix</keyword>
<keyword evidence="3" id="KW-0813">Transport</keyword>
<dbReference type="InterPro" id="IPR000595">
    <property type="entry name" value="cNMP-bd_dom"/>
</dbReference>
<evidence type="ECO:0000256" key="9">
    <source>
        <dbReference type="SAM" id="MobiDB-lite"/>
    </source>
</evidence>
<dbReference type="Pfam" id="PF13637">
    <property type="entry name" value="Ank_4"/>
    <property type="match status" value="1"/>
</dbReference>
<evidence type="ECO:0000256" key="4">
    <source>
        <dbReference type="ARBA" id="ARBA00022692"/>
    </source>
</evidence>
<evidence type="ECO:0000259" key="11">
    <source>
        <dbReference type="PROSITE" id="PS50042"/>
    </source>
</evidence>
<dbReference type="Gene3D" id="2.60.120.10">
    <property type="entry name" value="Jelly Rolls"/>
    <property type="match status" value="1"/>
</dbReference>
<evidence type="ECO:0000256" key="8">
    <source>
        <dbReference type="PROSITE-ProRule" id="PRU00023"/>
    </source>
</evidence>
<dbReference type="Proteomes" id="UP001530315">
    <property type="component" value="Unassembled WGS sequence"/>
</dbReference>
<evidence type="ECO:0000256" key="10">
    <source>
        <dbReference type="SAM" id="Phobius"/>
    </source>
</evidence>
<feature type="repeat" description="ANK" evidence="8">
    <location>
        <begin position="730"/>
        <end position="762"/>
    </location>
</feature>
<evidence type="ECO:0000313" key="13">
    <source>
        <dbReference type="Proteomes" id="UP001530315"/>
    </source>
</evidence>
<feature type="transmembrane region" description="Helical" evidence="10">
    <location>
        <begin position="391"/>
        <end position="413"/>
    </location>
</feature>
<evidence type="ECO:0000256" key="6">
    <source>
        <dbReference type="ARBA" id="ARBA00023065"/>
    </source>
</evidence>
<feature type="repeat" description="ANK" evidence="8">
    <location>
        <begin position="829"/>
        <end position="861"/>
    </location>
</feature>
<evidence type="ECO:0000256" key="2">
    <source>
        <dbReference type="ARBA" id="ARBA00007929"/>
    </source>
</evidence>
<proteinExistence type="inferred from homology"/>
<protein>
    <recommendedName>
        <fullName evidence="11">Cyclic nucleotide-binding domain-containing protein</fullName>
    </recommendedName>
</protein>
<dbReference type="GO" id="GO:0016020">
    <property type="term" value="C:membrane"/>
    <property type="evidence" value="ECO:0007669"/>
    <property type="project" value="UniProtKB-SubCell"/>
</dbReference>
<reference evidence="12 13" key="1">
    <citation type="submission" date="2024-10" db="EMBL/GenBank/DDBJ databases">
        <title>Updated reference genomes for cyclostephanoid diatoms.</title>
        <authorList>
            <person name="Roberts W.R."/>
            <person name="Alverson A.J."/>
        </authorList>
    </citation>
    <scope>NUCLEOTIDE SEQUENCE [LARGE SCALE GENOMIC DNA]</scope>
    <source>
        <strain evidence="12 13">AJA276-08</strain>
    </source>
</reference>
<feature type="transmembrane region" description="Helical" evidence="10">
    <location>
        <begin position="321"/>
        <end position="340"/>
    </location>
</feature>
<dbReference type="SUPFAM" id="SSF51206">
    <property type="entry name" value="cAMP-binding domain-like"/>
    <property type="match status" value="1"/>
</dbReference>
<feature type="transmembrane region" description="Helical" evidence="10">
    <location>
        <begin position="166"/>
        <end position="187"/>
    </location>
</feature>
<feature type="region of interest" description="Disordered" evidence="9">
    <location>
        <begin position="558"/>
        <end position="592"/>
    </location>
</feature>
<dbReference type="InterPro" id="IPR036770">
    <property type="entry name" value="Ankyrin_rpt-contain_sf"/>
</dbReference>
<evidence type="ECO:0000256" key="3">
    <source>
        <dbReference type="ARBA" id="ARBA00022448"/>
    </source>
</evidence>
<dbReference type="SUPFAM" id="SSF81324">
    <property type="entry name" value="Voltage-gated potassium channels"/>
    <property type="match status" value="1"/>
</dbReference>
<dbReference type="PROSITE" id="PS50042">
    <property type="entry name" value="CNMP_BINDING_3"/>
    <property type="match status" value="1"/>
</dbReference>
<dbReference type="PRINTS" id="PR00169">
    <property type="entry name" value="KCHANNEL"/>
</dbReference>
<dbReference type="Gene3D" id="1.25.40.20">
    <property type="entry name" value="Ankyrin repeat-containing domain"/>
    <property type="match status" value="2"/>
</dbReference>
<dbReference type="EMBL" id="JALLAZ020001203">
    <property type="protein sequence ID" value="KAL3778722.1"/>
    <property type="molecule type" value="Genomic_DNA"/>
</dbReference>
<evidence type="ECO:0000256" key="7">
    <source>
        <dbReference type="ARBA" id="ARBA00023136"/>
    </source>
</evidence>
<feature type="transmembrane region" description="Helical" evidence="10">
    <location>
        <begin position="199"/>
        <end position="220"/>
    </location>
</feature>
<keyword evidence="13" id="KW-1185">Reference proteome</keyword>
<comment type="caution">
    <text evidence="12">The sequence shown here is derived from an EMBL/GenBank/DDBJ whole genome shotgun (WGS) entry which is preliminary data.</text>
</comment>
<dbReference type="PROSITE" id="PS50088">
    <property type="entry name" value="ANK_REPEAT"/>
    <property type="match status" value="3"/>
</dbReference>
<keyword evidence="7 10" id="KW-0472">Membrane</keyword>
<dbReference type="SMART" id="SM00248">
    <property type="entry name" value="ANK"/>
    <property type="match status" value="5"/>
</dbReference>
<dbReference type="InterPro" id="IPR014710">
    <property type="entry name" value="RmlC-like_jellyroll"/>
</dbReference>
<accession>A0ABD3NS44</accession>
<name>A0ABD3NS44_9STRA</name>
<dbReference type="Pfam" id="PF12796">
    <property type="entry name" value="Ank_2"/>
    <property type="match status" value="1"/>
</dbReference>
<evidence type="ECO:0000256" key="1">
    <source>
        <dbReference type="ARBA" id="ARBA00004141"/>
    </source>
</evidence>
<dbReference type="Pfam" id="PF00520">
    <property type="entry name" value="Ion_trans"/>
    <property type="match status" value="1"/>
</dbReference>
<dbReference type="AlphaFoldDB" id="A0ABD3NS44"/>
<keyword evidence="8" id="KW-0040">ANK repeat</keyword>
<dbReference type="PROSITE" id="PS50297">
    <property type="entry name" value="ANK_REP_REGION"/>
    <property type="match status" value="2"/>
</dbReference>
<evidence type="ECO:0000313" key="12">
    <source>
        <dbReference type="EMBL" id="KAL3778722.1"/>
    </source>
</evidence>
<feature type="region of interest" description="Disordered" evidence="9">
    <location>
        <begin position="1"/>
        <end position="48"/>
    </location>
</feature>
<dbReference type="InterPro" id="IPR018490">
    <property type="entry name" value="cNMP-bd_dom_sf"/>
</dbReference>